<dbReference type="PANTHER" id="PTHR46844:SF1">
    <property type="entry name" value="SLR5058 PROTEIN"/>
    <property type="match status" value="1"/>
</dbReference>
<sequence length="809" mass="92099">MHLTPEQEAKIDPLLLTILPDAEGDEILQVVMVLGEDEANTSTTKTLQPSQFSSRIEYRQALIEQRKQQLETGTVGQTVEALNNLSLTINGGKTSRFLVVEGTAKEIIKSLSLPGVKSATLDQIIRIEPIPIDPPKVEYLTNLILDIFPINKDKVSQAAKQYISNYYKNYGRLQVLGMRKPIKLEEIYTTVKVLPKKLIQQFTDLEGIQESFRTRQQYNLDEAENNKQSGIIIANTYKYLTVLGAPGSGKSTLLRKVGLEAIKGTLSYNCIPVFIELKQFTNTQDIDLLKIISQPFKDCDFPNVDNFIKIGLQAGKFIILLDGLDEVPNNTVKKVVTQVREFIKDYKNNRFIISCRTAAYNQQFNNFNDVIIADFDDTQIKQFINNWFCSDVDKRAETAKKCLAALEKKSGAKDLAKTPLLLTFICLVYDQSQTLPKNRSELYNEALKILLEKWAAEKRLERDAIYKDFNTKLEIMLLSEIAYEGFIVDKLFFKTQELVDQIKTFLARNLNAPQDLDGEAVLNAIAIQQGILVERLDNIYSFSHLTLQEYLTAKYIVDNHLIEQTVNKYVTETRWKEVFILIAGLMEGSTGADQLLLYMENKALSYIKSLSDNHRFIKLLEWAETKTKNSPADLTPVAKRVVANANANTYANANANTYANTNANAYAYAYANTYVYTYANANANAYAYAYALKVFIQFIDKIEAAPPLFSGVNLQKLRDQLQLLNTLIPNEKEAREVHRTFAKKLLETWLNAFDLTLDMISLSLKEVKELDQQYFYIYHLILQCKDGAILVTDETWKAIEERMYRVPSS</sequence>
<reference evidence="3" key="1">
    <citation type="submission" date="2017-05" db="EMBL/GenBank/DDBJ databases">
        <title>Physiological properties and genetic analysis related to exopolysaccharide production of fresh-water unicellular cyanobacterium Aphanothece sacrum, Suizenji Nori, that has been cultured as a food source in Japan.</title>
        <authorList>
            <person name="Kanesaki Y."/>
            <person name="Yoshikawa S."/>
            <person name="Ohki K."/>
        </authorList>
    </citation>
    <scope>NUCLEOTIDE SEQUENCE [LARGE SCALE GENOMIC DNA]</scope>
    <source>
        <strain evidence="3">FPU1</strain>
    </source>
</reference>
<dbReference type="PANTHER" id="PTHR46844">
    <property type="entry name" value="SLR5058 PROTEIN"/>
    <property type="match status" value="1"/>
</dbReference>
<accession>A0A401INK9</accession>
<keyword evidence="3" id="KW-1185">Reference proteome</keyword>
<dbReference type="PROSITE" id="PS50837">
    <property type="entry name" value="NACHT"/>
    <property type="match status" value="1"/>
</dbReference>
<name>A0A401INK9_APHSA</name>
<dbReference type="EMBL" id="BDQK01000017">
    <property type="protein sequence ID" value="GBF82827.1"/>
    <property type="molecule type" value="Genomic_DNA"/>
</dbReference>
<feature type="domain" description="NACHT" evidence="1">
    <location>
        <begin position="238"/>
        <end position="359"/>
    </location>
</feature>
<dbReference type="Gene3D" id="3.40.50.300">
    <property type="entry name" value="P-loop containing nucleotide triphosphate hydrolases"/>
    <property type="match status" value="1"/>
</dbReference>
<gene>
    <name evidence="2" type="ORF">AsFPU1_4261</name>
</gene>
<dbReference type="InterPro" id="IPR054501">
    <property type="entry name" value="NCH2"/>
</dbReference>
<organism evidence="2 3">
    <name type="scientific">Aphanothece sacrum FPU1</name>
    <dbReference type="NCBI Taxonomy" id="1920663"/>
    <lineage>
        <taxon>Bacteria</taxon>
        <taxon>Bacillati</taxon>
        <taxon>Cyanobacteriota</taxon>
        <taxon>Cyanophyceae</taxon>
        <taxon>Oscillatoriophycideae</taxon>
        <taxon>Chroococcales</taxon>
        <taxon>Aphanothecaceae</taxon>
        <taxon>Aphanothece</taxon>
    </lineage>
</organism>
<dbReference type="Pfam" id="PF05729">
    <property type="entry name" value="NACHT"/>
    <property type="match status" value="1"/>
</dbReference>
<dbReference type="SUPFAM" id="SSF52540">
    <property type="entry name" value="P-loop containing nucleoside triphosphate hydrolases"/>
    <property type="match status" value="1"/>
</dbReference>
<keyword evidence="2" id="KW-0418">Kinase</keyword>
<comment type="caution">
    <text evidence="2">The sequence shown here is derived from an EMBL/GenBank/DDBJ whole genome shotgun (WGS) entry which is preliminary data.</text>
</comment>
<dbReference type="GO" id="GO:0016301">
    <property type="term" value="F:kinase activity"/>
    <property type="evidence" value="ECO:0007669"/>
    <property type="project" value="UniProtKB-KW"/>
</dbReference>
<dbReference type="OrthoDB" id="448481at2"/>
<dbReference type="InterPro" id="IPR007111">
    <property type="entry name" value="NACHT_NTPase"/>
</dbReference>
<dbReference type="Proteomes" id="UP000287247">
    <property type="component" value="Unassembled WGS sequence"/>
</dbReference>
<evidence type="ECO:0000313" key="3">
    <source>
        <dbReference type="Proteomes" id="UP000287247"/>
    </source>
</evidence>
<evidence type="ECO:0000313" key="2">
    <source>
        <dbReference type="EMBL" id="GBF82827.1"/>
    </source>
</evidence>
<dbReference type="RefSeq" id="WP_124976173.1">
    <property type="nucleotide sequence ID" value="NZ_BDQK01000017.1"/>
</dbReference>
<dbReference type="Pfam" id="PF22727">
    <property type="entry name" value="NCH2"/>
    <property type="match status" value="1"/>
</dbReference>
<keyword evidence="2" id="KW-0808">Transferase</keyword>
<dbReference type="InterPro" id="IPR027417">
    <property type="entry name" value="P-loop_NTPase"/>
</dbReference>
<evidence type="ECO:0000259" key="1">
    <source>
        <dbReference type="PROSITE" id="PS50837"/>
    </source>
</evidence>
<dbReference type="AlphaFoldDB" id="A0A401INK9"/>
<protein>
    <submittedName>
        <fullName evidence="2">Two-component sensor histidine kinase</fullName>
    </submittedName>
</protein>
<proteinExistence type="predicted"/>